<dbReference type="EMBL" id="VZCC01000014">
    <property type="protein sequence ID" value="MQN83049.1"/>
    <property type="molecule type" value="Genomic_DNA"/>
</dbReference>
<dbReference type="Gene3D" id="3.30.70.1440">
    <property type="entry name" value="Multidrug efflux transporter AcrB pore domain"/>
    <property type="match status" value="1"/>
</dbReference>
<evidence type="ECO:0000313" key="3">
    <source>
        <dbReference type="Proteomes" id="UP000421408"/>
    </source>
</evidence>
<keyword evidence="1" id="KW-0472">Membrane</keyword>
<sequence length="1016" mass="113179">MINYLMKRPIAVTMILVAIMVIGMISIRNMPVSLMPDMDVPQVTVQASMPGYSAQEMEQKVIAPLRLNLSRVAGVKSVNSDSRMGKGSVLMKFEPGANMDMFFIEVNEKVDLTMVHLPKEMERPKIIKASAMDIPAFYLDISIKDERAWGKASPQFAQLCDFAANVASRRLEQLPSVAMVDISGMVSSEIRCIPEQEKMETLGLTIQDLQRALAANNVQLTSLSVVDGIYRYNIHFDSQILTADDVRNIYIKHAGRLLQLKDLCQIEECAALRKNFVRHDGKNCVTLAVIKQSDAQMGELQEAISDVVASLQKANPSLEFDMTRDQTELLDYSIHNLEWNLLAAIFFTAMVLVLFLRRWRLALLVALSIPVSLVITLLCFRLAGISINIISLSGLILGVGMIVDNSIIVIDNILQKQRGGAKLEKAVCKGTASVFAPMLSSVLTTCSVFIPLIFIGGMAGALFFDQSMGITIALFSSLAVSVLVLPVYFYVLHVRQHKAQNVGQQAMMQQSKLHHIIYWCYDRMHAWTFAHLRLCLVLSLLAIPGLVLVFWVSDKRQMPAMNASDGIMYVDWNANISVEENDRRMGEVLRLCDDLTQTYTSMVGSQDFMLFHTREISSSEALAYLKGKNEELYEECQKRLQACISQRYPEATVSFAPSGNLFDLIFSSGQPELCIKLQDHLGHRPSVNQAEAYVDSLRKHFPSLDIPSVVVEDNLVLEADVEQMSLYGISYDQLYDRLRQMTGSNEVLRIHQGVVSQPVVVGATVADRNTLMAASIKNQAGVDVPLQLLLKERKESEFKHLYGSEEGEFYPIELSTTKGHVSDVLDFVARSNQKSGELRASVSGDYFLSQQAVQQMVGVLLVSVLLLFFILAAQFESLVQPFIILSEIVLDIFVVLVILYLLRLAIDLMSMTGLIVMAGIVINDSILKVDTINRHRKSGMPLFESIVKAGRERLLPILMTSLTTIFSLVPFLSGGSIGADLQFPLSLTILVGMVVGTGVSIFFVPILYYVIYRKRK</sequence>
<feature type="transmembrane region" description="Helical" evidence="1">
    <location>
        <begin position="882"/>
        <end position="902"/>
    </location>
</feature>
<dbReference type="PANTHER" id="PTHR32063">
    <property type="match status" value="1"/>
</dbReference>
<dbReference type="SUPFAM" id="SSF82866">
    <property type="entry name" value="Multidrug efflux transporter AcrB transmembrane domain"/>
    <property type="match status" value="2"/>
</dbReference>
<protein>
    <submittedName>
        <fullName evidence="2">Efflux RND transporter permease subunit</fullName>
    </submittedName>
</protein>
<dbReference type="Proteomes" id="UP000421408">
    <property type="component" value="Unassembled WGS sequence"/>
</dbReference>
<dbReference type="AlphaFoldDB" id="A0AA90UWT0"/>
<feature type="transmembrane region" description="Helical" evidence="1">
    <location>
        <begin position="9"/>
        <end position="27"/>
    </location>
</feature>
<dbReference type="SUPFAM" id="SSF82693">
    <property type="entry name" value="Multidrug efflux transporter AcrB pore domain, PN1, PN2, PC1 and PC2 subdomains"/>
    <property type="match status" value="1"/>
</dbReference>
<feature type="transmembrane region" description="Helical" evidence="1">
    <location>
        <begin position="856"/>
        <end position="875"/>
    </location>
</feature>
<dbReference type="Gene3D" id="3.30.70.1430">
    <property type="entry name" value="Multidrug efflux transporter AcrB pore domain"/>
    <property type="match status" value="2"/>
</dbReference>
<feature type="transmembrane region" description="Helical" evidence="1">
    <location>
        <begin position="532"/>
        <end position="552"/>
    </location>
</feature>
<feature type="transmembrane region" description="Helical" evidence="1">
    <location>
        <begin position="954"/>
        <end position="973"/>
    </location>
</feature>
<proteinExistence type="predicted"/>
<feature type="transmembrane region" description="Helical" evidence="1">
    <location>
        <begin position="470"/>
        <end position="491"/>
    </location>
</feature>
<organism evidence="2 3">
    <name type="scientific">Segatella copri</name>
    <dbReference type="NCBI Taxonomy" id="165179"/>
    <lineage>
        <taxon>Bacteria</taxon>
        <taxon>Pseudomonadati</taxon>
        <taxon>Bacteroidota</taxon>
        <taxon>Bacteroidia</taxon>
        <taxon>Bacteroidales</taxon>
        <taxon>Prevotellaceae</taxon>
        <taxon>Segatella</taxon>
    </lineage>
</organism>
<keyword evidence="1" id="KW-0812">Transmembrane</keyword>
<gene>
    <name evidence="2" type="ORF">F7D74_03360</name>
</gene>
<dbReference type="GO" id="GO:0042910">
    <property type="term" value="F:xenobiotic transmembrane transporter activity"/>
    <property type="evidence" value="ECO:0007669"/>
    <property type="project" value="TreeGrafter"/>
</dbReference>
<feature type="transmembrane region" description="Helical" evidence="1">
    <location>
        <begin position="363"/>
        <end position="383"/>
    </location>
</feature>
<dbReference type="PRINTS" id="PR00702">
    <property type="entry name" value="ACRIFLAVINRP"/>
</dbReference>
<dbReference type="Gene3D" id="1.20.1640.10">
    <property type="entry name" value="Multidrug efflux transporter AcrB transmembrane domain"/>
    <property type="match status" value="2"/>
</dbReference>
<dbReference type="Pfam" id="PF00873">
    <property type="entry name" value="ACR_tran"/>
    <property type="match status" value="1"/>
</dbReference>
<dbReference type="RefSeq" id="WP_153118369.1">
    <property type="nucleotide sequence ID" value="NZ_VZCC01000014.1"/>
</dbReference>
<comment type="caution">
    <text evidence="2">The sequence shown here is derived from an EMBL/GenBank/DDBJ whole genome shotgun (WGS) entry which is preliminary data.</text>
</comment>
<dbReference type="InterPro" id="IPR001036">
    <property type="entry name" value="Acrflvin-R"/>
</dbReference>
<feature type="transmembrane region" description="Helical" evidence="1">
    <location>
        <begin position="908"/>
        <end position="927"/>
    </location>
</feature>
<dbReference type="Gene3D" id="3.30.70.1320">
    <property type="entry name" value="Multidrug efflux transporter AcrB pore domain like"/>
    <property type="match status" value="1"/>
</dbReference>
<feature type="transmembrane region" description="Helical" evidence="1">
    <location>
        <begin position="985"/>
        <end position="1011"/>
    </location>
</feature>
<evidence type="ECO:0000256" key="1">
    <source>
        <dbReference type="SAM" id="Phobius"/>
    </source>
</evidence>
<dbReference type="GO" id="GO:0005886">
    <property type="term" value="C:plasma membrane"/>
    <property type="evidence" value="ECO:0007669"/>
    <property type="project" value="TreeGrafter"/>
</dbReference>
<feature type="transmembrane region" description="Helical" evidence="1">
    <location>
        <begin position="389"/>
        <end position="414"/>
    </location>
</feature>
<dbReference type="Gene3D" id="3.30.2090.10">
    <property type="entry name" value="Multidrug efflux transporter AcrB TolC docking domain, DN and DC subdomains"/>
    <property type="match status" value="2"/>
</dbReference>
<keyword evidence="1" id="KW-1133">Transmembrane helix</keyword>
<dbReference type="SUPFAM" id="SSF82714">
    <property type="entry name" value="Multidrug efflux transporter AcrB TolC docking domain, DN and DC subdomains"/>
    <property type="match status" value="1"/>
</dbReference>
<accession>A0AA90UWT0</accession>
<dbReference type="PANTHER" id="PTHR32063:SF0">
    <property type="entry name" value="SWARMING MOTILITY PROTEIN SWRC"/>
    <property type="match status" value="1"/>
</dbReference>
<feature type="transmembrane region" description="Helical" evidence="1">
    <location>
        <begin position="435"/>
        <end position="464"/>
    </location>
</feature>
<reference evidence="3" key="1">
    <citation type="submission" date="2019-09" db="EMBL/GenBank/DDBJ databases">
        <title>Distinct polysaccharide growth profiles of human intestinal Prevotella copri isolates.</title>
        <authorList>
            <person name="Fehlner-Peach H."/>
            <person name="Magnabosco C."/>
            <person name="Raghavan V."/>
            <person name="Scher J.U."/>
            <person name="Tett A."/>
            <person name="Cox L.M."/>
            <person name="Gottsegen C."/>
            <person name="Watters A."/>
            <person name="Wiltshire- Gordon J.D."/>
            <person name="Segata N."/>
            <person name="Bonneau R."/>
            <person name="Littman D.R."/>
        </authorList>
    </citation>
    <scope>NUCLEOTIDE SEQUENCE [LARGE SCALE GENOMIC DNA]</scope>
    <source>
        <strain evidence="3">iAA108</strain>
    </source>
</reference>
<evidence type="ECO:0000313" key="2">
    <source>
        <dbReference type="EMBL" id="MQN83049.1"/>
    </source>
</evidence>
<dbReference type="InterPro" id="IPR027463">
    <property type="entry name" value="AcrB_DN_DC_subdom"/>
</dbReference>
<name>A0AA90UWT0_9BACT</name>
<feature type="transmembrane region" description="Helical" evidence="1">
    <location>
        <begin position="339"/>
        <end position="356"/>
    </location>
</feature>